<dbReference type="InterPro" id="IPR000531">
    <property type="entry name" value="Beta-barrel_TonB"/>
</dbReference>
<proteinExistence type="inferred from homology"/>
<keyword evidence="3 8" id="KW-1134">Transmembrane beta strand</keyword>
<dbReference type="InterPro" id="IPR037066">
    <property type="entry name" value="Plug_dom_sf"/>
</dbReference>
<name>A0A9X1WY81_9GAMM</name>
<comment type="subcellular location">
    <subcellularLocation>
        <location evidence="1 8">Cell outer membrane</location>
        <topology evidence="1 8">Multi-pass membrane protein</topology>
    </subcellularLocation>
</comment>
<protein>
    <submittedName>
        <fullName evidence="14">TonB-dependent copper receptor</fullName>
    </submittedName>
</protein>
<evidence type="ECO:0000256" key="6">
    <source>
        <dbReference type="ARBA" id="ARBA00023136"/>
    </source>
</evidence>
<dbReference type="RefSeq" id="WP_241571427.1">
    <property type="nucleotide sequence ID" value="NZ_JAKUML010000009.1"/>
</dbReference>
<dbReference type="EMBL" id="JAKUML010000009">
    <property type="protein sequence ID" value="MCJ8146683.1"/>
    <property type="molecule type" value="Genomic_DNA"/>
</dbReference>
<dbReference type="Gene3D" id="2.40.170.20">
    <property type="entry name" value="TonB-dependent receptor, beta-barrel domain"/>
    <property type="match status" value="1"/>
</dbReference>
<feature type="region of interest" description="Disordered" evidence="10">
    <location>
        <begin position="29"/>
        <end position="51"/>
    </location>
</feature>
<keyword evidence="11" id="KW-0732">Signal</keyword>
<keyword evidence="6 8" id="KW-0472">Membrane</keyword>
<evidence type="ECO:0000256" key="3">
    <source>
        <dbReference type="ARBA" id="ARBA00022452"/>
    </source>
</evidence>
<keyword evidence="7 8" id="KW-0998">Cell outer membrane</keyword>
<feature type="domain" description="TonB-dependent receptor-like beta-barrel" evidence="12">
    <location>
        <begin position="230"/>
        <end position="668"/>
    </location>
</feature>
<dbReference type="PANTHER" id="PTHR30069">
    <property type="entry name" value="TONB-DEPENDENT OUTER MEMBRANE RECEPTOR"/>
    <property type="match status" value="1"/>
</dbReference>
<evidence type="ECO:0000256" key="5">
    <source>
        <dbReference type="ARBA" id="ARBA00023077"/>
    </source>
</evidence>
<accession>A0A9X1WY81</accession>
<dbReference type="GO" id="GO:0044718">
    <property type="term" value="P:siderophore transmembrane transport"/>
    <property type="evidence" value="ECO:0007669"/>
    <property type="project" value="TreeGrafter"/>
</dbReference>
<sequence>MKNFKTQPLLVAMTLVCLSAVQISHADASDTETTQTHDHQHADAPTKNSPVMLSPIQLSPIVVTAQQGNQANGLIVETDAKQTVQPMPASDGAAYLNSIMGFNSVKNGGTNGDVTFRGMYGSRIKMLTDGTENLGACPNRMDAPTAYISPESFDKITVIKGPQTVQYATPGSAATVLFEREAPTFDKDKPYLGEASIMLGSFGRIDHNVEVAVGNDTVYARLNANRSKSDDYQDGDGTTIHSNWERWSSDLALGWTLDADTWFELKAGVGDGESAYAGRTMDGSQFQRESLGLHAEKRNFSDVISKLEAQIDYSFNDHVMDNYSLRDAPMTTMMGMSVPNEMSMRVTRRTLNSRIAMTSDWDQFSLITGLDSQRNKHAGDMKSSAMPSMNMPLEEDLRFQSYGAFGELNYQVNPQNKVVTGLRFDQVKVDSAENDQVRKDTLPSAFIRLENNQDNGLNSYIGVGHVERSPDYWELYSTSTSYGNGTTDRMDNSSYLMVDNLNNLETEKTTQLDLGFEHQLGKYHSWASAYAGVINDFILVRYNGNTRPLAENVDATIAGGELGVGYNFTDRLQTDLSAMYAWGENTTDNTPLPQIAPLEGRLNLRYVTDQYSLGLLWRVVAKQDRISVGEGNIVGYDLQESEAFNTLSLNANYQVNPAIGLAFGIDNVLDETYTEHLNKAGASVFGYASNEQFNQTGRNYWARVSMKF</sequence>
<feature type="signal peptide" evidence="11">
    <location>
        <begin position="1"/>
        <end position="28"/>
    </location>
</feature>
<keyword evidence="4 8" id="KW-0812">Transmembrane</keyword>
<organism evidence="14 15">
    <name type="scientific">Acinetobacter sedimenti</name>
    <dbReference type="NCBI Taxonomy" id="2919922"/>
    <lineage>
        <taxon>Bacteria</taxon>
        <taxon>Pseudomonadati</taxon>
        <taxon>Pseudomonadota</taxon>
        <taxon>Gammaproteobacteria</taxon>
        <taxon>Moraxellales</taxon>
        <taxon>Moraxellaceae</taxon>
        <taxon>Acinetobacter</taxon>
    </lineage>
</organism>
<dbReference type="InterPro" id="IPR036942">
    <property type="entry name" value="Beta-barrel_TonB_sf"/>
</dbReference>
<dbReference type="GO" id="GO:0009279">
    <property type="term" value="C:cell outer membrane"/>
    <property type="evidence" value="ECO:0007669"/>
    <property type="project" value="UniProtKB-SubCell"/>
</dbReference>
<comment type="similarity">
    <text evidence="8 9">Belongs to the TonB-dependent receptor family.</text>
</comment>
<evidence type="ECO:0000256" key="7">
    <source>
        <dbReference type="ARBA" id="ARBA00023237"/>
    </source>
</evidence>
<evidence type="ECO:0000256" key="1">
    <source>
        <dbReference type="ARBA" id="ARBA00004571"/>
    </source>
</evidence>
<feature type="compositionally biased region" description="Basic and acidic residues" evidence="10">
    <location>
        <begin position="35"/>
        <end position="44"/>
    </location>
</feature>
<dbReference type="Proteomes" id="UP001139701">
    <property type="component" value="Unassembled WGS sequence"/>
</dbReference>
<keyword evidence="14" id="KW-0675">Receptor</keyword>
<evidence type="ECO:0000313" key="15">
    <source>
        <dbReference type="Proteomes" id="UP001139701"/>
    </source>
</evidence>
<evidence type="ECO:0000256" key="11">
    <source>
        <dbReference type="SAM" id="SignalP"/>
    </source>
</evidence>
<dbReference type="InterPro" id="IPR010100">
    <property type="entry name" value="TonB-dep_Cu_rcpt"/>
</dbReference>
<evidence type="ECO:0000259" key="13">
    <source>
        <dbReference type="Pfam" id="PF07715"/>
    </source>
</evidence>
<dbReference type="AlphaFoldDB" id="A0A9X1WY81"/>
<gene>
    <name evidence="14" type="ORF">MKI79_07190</name>
</gene>
<comment type="caution">
    <text evidence="14">The sequence shown here is derived from an EMBL/GenBank/DDBJ whole genome shotgun (WGS) entry which is preliminary data.</text>
</comment>
<dbReference type="CDD" id="cd01347">
    <property type="entry name" value="ligand_gated_channel"/>
    <property type="match status" value="1"/>
</dbReference>
<evidence type="ECO:0000313" key="14">
    <source>
        <dbReference type="EMBL" id="MCJ8146683.1"/>
    </source>
</evidence>
<dbReference type="SUPFAM" id="SSF56935">
    <property type="entry name" value="Porins"/>
    <property type="match status" value="1"/>
</dbReference>
<evidence type="ECO:0000256" key="10">
    <source>
        <dbReference type="SAM" id="MobiDB-lite"/>
    </source>
</evidence>
<evidence type="ECO:0000256" key="8">
    <source>
        <dbReference type="PROSITE-ProRule" id="PRU01360"/>
    </source>
</evidence>
<feature type="chain" id="PRO_5040735988" evidence="11">
    <location>
        <begin position="29"/>
        <end position="708"/>
    </location>
</feature>
<dbReference type="Gene3D" id="2.170.130.10">
    <property type="entry name" value="TonB-dependent receptor, plug domain"/>
    <property type="match status" value="1"/>
</dbReference>
<evidence type="ECO:0000256" key="4">
    <source>
        <dbReference type="ARBA" id="ARBA00022692"/>
    </source>
</evidence>
<evidence type="ECO:0000256" key="9">
    <source>
        <dbReference type="RuleBase" id="RU003357"/>
    </source>
</evidence>
<dbReference type="InterPro" id="IPR012910">
    <property type="entry name" value="Plug_dom"/>
</dbReference>
<dbReference type="InterPro" id="IPR039426">
    <property type="entry name" value="TonB-dep_rcpt-like"/>
</dbReference>
<feature type="domain" description="TonB-dependent receptor plug" evidence="13">
    <location>
        <begin position="82"/>
        <end position="169"/>
    </location>
</feature>
<keyword evidence="2 8" id="KW-0813">Transport</keyword>
<keyword evidence="5 9" id="KW-0798">TonB box</keyword>
<dbReference type="Pfam" id="PF07715">
    <property type="entry name" value="Plug"/>
    <property type="match status" value="1"/>
</dbReference>
<dbReference type="NCBIfam" id="TIGR01778">
    <property type="entry name" value="TonB-copper"/>
    <property type="match status" value="1"/>
</dbReference>
<reference evidence="14" key="1">
    <citation type="submission" date="2022-02" db="EMBL/GenBank/DDBJ databases">
        <title>Acinetobacter A3.8 sp. nov., isolated from Sediment (Zhairuo Island).</title>
        <authorList>
            <person name="Zheng K."/>
        </authorList>
    </citation>
    <scope>NUCLEOTIDE SEQUENCE</scope>
    <source>
        <strain evidence="14">A3.8</strain>
    </source>
</reference>
<evidence type="ECO:0000256" key="2">
    <source>
        <dbReference type="ARBA" id="ARBA00022448"/>
    </source>
</evidence>
<dbReference type="PROSITE" id="PS52016">
    <property type="entry name" value="TONB_DEPENDENT_REC_3"/>
    <property type="match status" value="1"/>
</dbReference>
<keyword evidence="15" id="KW-1185">Reference proteome</keyword>
<dbReference type="Pfam" id="PF00593">
    <property type="entry name" value="TonB_dep_Rec_b-barrel"/>
    <property type="match status" value="1"/>
</dbReference>
<dbReference type="GO" id="GO:0015344">
    <property type="term" value="F:siderophore uptake transmembrane transporter activity"/>
    <property type="evidence" value="ECO:0007669"/>
    <property type="project" value="TreeGrafter"/>
</dbReference>
<dbReference type="PANTHER" id="PTHR30069:SF49">
    <property type="entry name" value="OUTER MEMBRANE PROTEIN C"/>
    <property type="match status" value="1"/>
</dbReference>
<evidence type="ECO:0000259" key="12">
    <source>
        <dbReference type="Pfam" id="PF00593"/>
    </source>
</evidence>